<dbReference type="SUPFAM" id="SSF47226">
    <property type="entry name" value="Histidine-containing phosphotransfer domain, HPT domain"/>
    <property type="match status" value="1"/>
</dbReference>
<dbReference type="InterPro" id="IPR035965">
    <property type="entry name" value="PAS-like_dom_sf"/>
</dbReference>
<keyword evidence="16" id="KW-1185">Reference proteome</keyword>
<feature type="domain" description="Response regulatory" evidence="13">
    <location>
        <begin position="1035"/>
        <end position="1150"/>
    </location>
</feature>
<evidence type="ECO:0000259" key="13">
    <source>
        <dbReference type="PROSITE" id="PS50110"/>
    </source>
</evidence>
<dbReference type="PANTHER" id="PTHR45339">
    <property type="entry name" value="HYBRID SIGNAL TRANSDUCTION HISTIDINE KINASE J"/>
    <property type="match status" value="1"/>
</dbReference>
<dbReference type="Gene3D" id="1.20.120.160">
    <property type="entry name" value="HPT domain"/>
    <property type="match status" value="1"/>
</dbReference>
<organism evidence="15 16">
    <name type="scientific">Massilia oculi</name>
    <dbReference type="NCBI Taxonomy" id="945844"/>
    <lineage>
        <taxon>Bacteria</taxon>
        <taxon>Pseudomonadati</taxon>
        <taxon>Pseudomonadota</taxon>
        <taxon>Betaproteobacteria</taxon>
        <taxon>Burkholderiales</taxon>
        <taxon>Oxalobacteraceae</taxon>
        <taxon>Telluria group</taxon>
        <taxon>Massilia</taxon>
    </lineage>
</organism>
<evidence type="ECO:0000256" key="10">
    <source>
        <dbReference type="PROSITE-ProRule" id="PRU00169"/>
    </source>
</evidence>
<evidence type="ECO:0000256" key="3">
    <source>
        <dbReference type="ARBA" id="ARBA00022553"/>
    </source>
</evidence>
<dbReference type="InterPro" id="IPR000014">
    <property type="entry name" value="PAS"/>
</dbReference>
<evidence type="ECO:0000313" key="16">
    <source>
        <dbReference type="Proteomes" id="UP000245820"/>
    </source>
</evidence>
<feature type="domain" description="Histidine kinase" evidence="12">
    <location>
        <begin position="653"/>
        <end position="874"/>
    </location>
</feature>
<feature type="modified residue" description="4-aspartylphosphate" evidence="10">
    <location>
        <position position="1085"/>
    </location>
</feature>
<evidence type="ECO:0000256" key="4">
    <source>
        <dbReference type="ARBA" id="ARBA00022729"/>
    </source>
</evidence>
<evidence type="ECO:0000313" key="15">
    <source>
        <dbReference type="EMBL" id="AWL03358.1"/>
    </source>
</evidence>
<comment type="function">
    <text evidence="7">Member of the two-component regulatory system BvgS/BvgA. Phosphorylates BvgA via a four-step phosphorelay in response to environmental signals.</text>
</comment>
<keyword evidence="11" id="KW-0472">Membrane</keyword>
<dbReference type="PRINTS" id="PR00344">
    <property type="entry name" value="BCTRLSENSOR"/>
</dbReference>
<dbReference type="Proteomes" id="UP000245820">
    <property type="component" value="Chromosome"/>
</dbReference>
<dbReference type="InterPro" id="IPR005467">
    <property type="entry name" value="His_kinase_dom"/>
</dbReference>
<dbReference type="Gene3D" id="3.30.565.10">
    <property type="entry name" value="Histidine kinase-like ATPase, C-terminal domain"/>
    <property type="match status" value="1"/>
</dbReference>
<dbReference type="SMART" id="SM00091">
    <property type="entry name" value="PAS"/>
    <property type="match status" value="2"/>
</dbReference>
<dbReference type="PROSITE" id="PS50109">
    <property type="entry name" value="HIS_KIN"/>
    <property type="match status" value="1"/>
</dbReference>
<dbReference type="Pfam" id="PF00512">
    <property type="entry name" value="HisKA"/>
    <property type="match status" value="1"/>
</dbReference>
<dbReference type="GO" id="GO:0005886">
    <property type="term" value="C:plasma membrane"/>
    <property type="evidence" value="ECO:0007669"/>
    <property type="project" value="UniProtKB-SubCell"/>
</dbReference>
<dbReference type="Pfam" id="PF00072">
    <property type="entry name" value="Response_reg"/>
    <property type="match status" value="2"/>
</dbReference>
<dbReference type="Gene3D" id="3.30.450.20">
    <property type="entry name" value="PAS domain"/>
    <property type="match status" value="2"/>
</dbReference>
<name>A0A2S2DDE6_9BURK</name>
<dbReference type="SUPFAM" id="SSF47384">
    <property type="entry name" value="Homodimeric domain of signal transducing histidine kinase"/>
    <property type="match status" value="1"/>
</dbReference>
<feature type="transmembrane region" description="Helical" evidence="11">
    <location>
        <begin position="15"/>
        <end position="33"/>
    </location>
</feature>
<dbReference type="Pfam" id="PF08448">
    <property type="entry name" value="PAS_4"/>
    <property type="match status" value="1"/>
</dbReference>
<evidence type="ECO:0000256" key="5">
    <source>
        <dbReference type="ARBA" id="ARBA00023012"/>
    </source>
</evidence>
<dbReference type="Pfam" id="PF01627">
    <property type="entry name" value="Hpt"/>
    <property type="match status" value="1"/>
</dbReference>
<dbReference type="NCBIfam" id="TIGR00229">
    <property type="entry name" value="sensory_box"/>
    <property type="match status" value="2"/>
</dbReference>
<gene>
    <name evidence="15" type="ORF">DIR46_02065</name>
</gene>
<dbReference type="InterPro" id="IPR036641">
    <property type="entry name" value="HPT_dom_sf"/>
</dbReference>
<dbReference type="InterPro" id="IPR008207">
    <property type="entry name" value="Sig_transdc_His_kin_Hpt_dom"/>
</dbReference>
<dbReference type="Pfam" id="PF02518">
    <property type="entry name" value="HATPase_c"/>
    <property type="match status" value="1"/>
</dbReference>
<dbReference type="KEGG" id="mtim:DIR46_02065"/>
<evidence type="ECO:0000256" key="1">
    <source>
        <dbReference type="ARBA" id="ARBA00000085"/>
    </source>
</evidence>
<reference evidence="15 16" key="1">
    <citation type="submission" date="2018-05" db="EMBL/GenBank/DDBJ databases">
        <title>Complete genome sequence of Massilia oculi sp. nov. CCUG 43427T (=DSM 26321T), the type strain of M. oculi, and comparison with genome sequences of other Massilia strains.</title>
        <authorList>
            <person name="Zhu B."/>
        </authorList>
    </citation>
    <scope>NUCLEOTIDE SEQUENCE [LARGE SCALE GENOMIC DNA]</scope>
    <source>
        <strain evidence="15 16">CCUG 43427</strain>
    </source>
</reference>
<keyword evidence="6" id="KW-0843">Virulence</keyword>
<dbReference type="GO" id="GO:0000155">
    <property type="term" value="F:phosphorelay sensor kinase activity"/>
    <property type="evidence" value="ECO:0007669"/>
    <property type="project" value="InterPro"/>
</dbReference>
<feature type="transmembrane region" description="Helical" evidence="11">
    <location>
        <begin position="285"/>
        <end position="303"/>
    </location>
</feature>
<accession>A0A2S2DDE6</accession>
<dbReference type="PROSITE" id="PS50110">
    <property type="entry name" value="RESPONSE_REGULATORY"/>
    <property type="match status" value="2"/>
</dbReference>
<feature type="domain" description="HPt" evidence="14">
    <location>
        <begin position="1189"/>
        <end position="1282"/>
    </location>
</feature>
<dbReference type="CDD" id="cd00156">
    <property type="entry name" value="REC"/>
    <property type="match status" value="1"/>
</dbReference>
<dbReference type="Gene3D" id="1.10.287.130">
    <property type="match status" value="1"/>
</dbReference>
<sequence length="1370" mass="145648">MPFSRLSLPSIRAKLYILVLACALPILVGYVALARDAALRERDHVSRDAQTVAEVLAAAVDRDIESGETAARVLANTAMMSRGDMVAIHEVAKSLLRPDFPAQAFVLSLPNGMPLIHTRYPIGVALPRSGNEEAIRRVAETGNTVASGLHRLDGGGQYALSVEVPIWYEGEVRFVLSVHLRPRRMAELLDSQHLPEGWIAGIYDRRLLTISRSADRGQHLGLPMEPALAEAVARCSAGTVEVPQDGGGRGYAAFAHSPEHGWVVTIRYPHNAAGELLGQSMAKTVAAIVGLLAISLALAWALGGSIARAVQGLAGPAERLGSGEPLVLPPSDIREVETVAHALRRVDAELQEHRRGLETLVAERTQELERSKAQLETVYASIPVGLCFMDAELRVVMVNDYLADINGRPARDHAGRRLSELLGPVGEEFEANYRRVIASGRPLVEVEATGDAPSAPGSARHWISSYFPVYGPDRQLMGVNAVVLDITDRKRQQQRERDHQEMFRALFEAAGDAHLLLAYGAGFVSANQAAADLFGFATPAALLEESPASLSPLLQADGRPSNEGAIEHMRRTLDEGRDAFEWLHLRADGSVFHADILLTRVDIGGVGMMQATVRDISTRVAAEAALRATGVQLEAALRLAEQASRAKSEFLANMSHELRTPMNAIVGLARLLEEGHLGQRERGYVARMRTAARSLLGMLSDLLDFSRIEAGQLTLERIPLRLDDILASVAVLHGPGGWAKGVELAFAVDPHLPPVLQGDPVRLEQVLLNLVGNAVKFTDRGEIVLSIALRGEADGQARLAFEVRDTGIGIAPEVQAGIFEVFSQADSSTVRKYGGAGLGLSIARRLVELAGGVLRLDSVPGAGATFHFDLSFPILEAAPEAPARGDGGRRVLVADDNASARAALAAACAAFGWRVDTASDGGAALEALRAARYDLAFIDSDMPGLDGLPLISAVRAAPVNGHGPRFCLLAPDPETERYAELADELRDELGVAAVLGKPFTRASLGAAVDRLLGGAGTAHPAPASTPLAGALRGLRVLMVEDNPINQEVASFILAHAGATFEIAANGRAALSMLQEDAAYDVVLMDLQMPVMNGFEATAAIRAAGLDLPIVAMTANAMDEDRQRSLDAGMQAHLAKPIDVDALVATLSRVTQYMRRTRHAPAALEPAVPASLPHLPGIDVKSTLPRFAGSVERFCELFIRYAEGQAQTFGELRAHVEAGERGAAGQLAHRLRGVSANLGATEAAEAAHALEHALRDADDGTVRLRLADLARALDAVTATARELAPPPAAGAAPDLPALDEGATLHDSLARLLHLLENNNMRAIAAEAALRPALALDAGQPVATALADAVATLRFDEAARQVADLIKRKGIP</sequence>
<dbReference type="SUPFAM" id="SSF55874">
    <property type="entry name" value="ATPase domain of HSP90 chaperone/DNA topoisomerase II/histidine kinase"/>
    <property type="match status" value="1"/>
</dbReference>
<dbReference type="GO" id="GO:0005524">
    <property type="term" value="F:ATP binding"/>
    <property type="evidence" value="ECO:0007669"/>
    <property type="project" value="UniProtKB-KW"/>
</dbReference>
<feature type="modified residue" description="4-aspartylphosphate" evidence="10">
    <location>
        <position position="939"/>
    </location>
</feature>
<dbReference type="OrthoDB" id="5519028at2"/>
<dbReference type="SUPFAM" id="SSF52172">
    <property type="entry name" value="CheY-like"/>
    <property type="match status" value="2"/>
</dbReference>
<dbReference type="InterPro" id="IPR003661">
    <property type="entry name" value="HisK_dim/P_dom"/>
</dbReference>
<dbReference type="InterPro" id="IPR001789">
    <property type="entry name" value="Sig_transdc_resp-reg_receiver"/>
</dbReference>
<comment type="catalytic activity">
    <reaction evidence="1">
        <text>ATP + protein L-histidine = ADP + protein N-phospho-L-histidine.</text>
        <dbReference type="EC" id="2.7.13.3"/>
    </reaction>
</comment>
<evidence type="ECO:0000256" key="8">
    <source>
        <dbReference type="ARBA" id="ARBA00070152"/>
    </source>
</evidence>
<feature type="domain" description="Response regulatory" evidence="13">
    <location>
        <begin position="890"/>
        <end position="1012"/>
    </location>
</feature>
<evidence type="ECO:0000256" key="9">
    <source>
        <dbReference type="PROSITE-ProRule" id="PRU00110"/>
    </source>
</evidence>
<keyword evidence="5" id="KW-0902">Two-component regulatory system</keyword>
<keyword evidence="3 10" id="KW-0597">Phosphoprotein</keyword>
<dbReference type="InterPro" id="IPR011006">
    <property type="entry name" value="CheY-like_superfamily"/>
</dbReference>
<dbReference type="InterPro" id="IPR036890">
    <property type="entry name" value="HATPase_C_sf"/>
</dbReference>
<dbReference type="InterPro" id="IPR003594">
    <property type="entry name" value="HATPase_dom"/>
</dbReference>
<dbReference type="SUPFAM" id="SSF55785">
    <property type="entry name" value="PYP-like sensor domain (PAS domain)"/>
    <property type="match status" value="2"/>
</dbReference>
<protein>
    <recommendedName>
        <fullName evidence="8">Virulence sensor protein BvgS</fullName>
        <ecNumber evidence="2">2.7.13.3</ecNumber>
    </recommendedName>
</protein>
<evidence type="ECO:0000256" key="11">
    <source>
        <dbReference type="SAM" id="Phobius"/>
    </source>
</evidence>
<dbReference type="InterPro" id="IPR036097">
    <property type="entry name" value="HisK_dim/P_sf"/>
</dbReference>
<dbReference type="RefSeq" id="WP_109343761.1">
    <property type="nucleotide sequence ID" value="NZ_CP029343.1"/>
</dbReference>
<evidence type="ECO:0000259" key="14">
    <source>
        <dbReference type="PROSITE" id="PS50894"/>
    </source>
</evidence>
<evidence type="ECO:0000256" key="7">
    <source>
        <dbReference type="ARBA" id="ARBA00058004"/>
    </source>
</evidence>
<evidence type="ECO:0000259" key="12">
    <source>
        <dbReference type="PROSITE" id="PS50109"/>
    </source>
</evidence>
<dbReference type="CDD" id="cd16922">
    <property type="entry name" value="HATPase_EvgS-ArcB-TorS-like"/>
    <property type="match status" value="1"/>
</dbReference>
<dbReference type="Pfam" id="PF13426">
    <property type="entry name" value="PAS_9"/>
    <property type="match status" value="1"/>
</dbReference>
<dbReference type="FunFam" id="3.30.565.10:FF:000010">
    <property type="entry name" value="Sensor histidine kinase RcsC"/>
    <property type="match status" value="1"/>
</dbReference>
<dbReference type="InterPro" id="IPR004358">
    <property type="entry name" value="Sig_transdc_His_kin-like_C"/>
</dbReference>
<dbReference type="EC" id="2.7.13.3" evidence="2"/>
<dbReference type="SMART" id="SM00387">
    <property type="entry name" value="HATPase_c"/>
    <property type="match status" value="1"/>
</dbReference>
<dbReference type="CDD" id="cd17546">
    <property type="entry name" value="REC_hyHK_CKI1_RcsC-like"/>
    <property type="match status" value="1"/>
</dbReference>
<dbReference type="Gene3D" id="3.40.50.2300">
    <property type="match status" value="2"/>
</dbReference>
<feature type="modified residue" description="Phosphohistidine" evidence="9">
    <location>
        <position position="1228"/>
    </location>
</feature>
<dbReference type="EMBL" id="CP029343">
    <property type="protein sequence ID" value="AWL03358.1"/>
    <property type="molecule type" value="Genomic_DNA"/>
</dbReference>
<dbReference type="SMART" id="SM00073">
    <property type="entry name" value="HPT"/>
    <property type="match status" value="1"/>
</dbReference>
<keyword evidence="4" id="KW-0732">Signal</keyword>
<dbReference type="SMART" id="SM00388">
    <property type="entry name" value="HisKA"/>
    <property type="match status" value="1"/>
</dbReference>
<dbReference type="InterPro" id="IPR013656">
    <property type="entry name" value="PAS_4"/>
</dbReference>
<evidence type="ECO:0000256" key="6">
    <source>
        <dbReference type="ARBA" id="ARBA00023026"/>
    </source>
</evidence>
<keyword evidence="11" id="KW-0812">Transmembrane</keyword>
<dbReference type="SMART" id="SM00448">
    <property type="entry name" value="REC"/>
    <property type="match status" value="2"/>
</dbReference>
<keyword evidence="11" id="KW-1133">Transmembrane helix</keyword>
<evidence type="ECO:0000256" key="2">
    <source>
        <dbReference type="ARBA" id="ARBA00012438"/>
    </source>
</evidence>
<dbReference type="PANTHER" id="PTHR45339:SF3">
    <property type="entry name" value="HISTIDINE KINASE"/>
    <property type="match status" value="1"/>
</dbReference>
<proteinExistence type="predicted"/>
<dbReference type="CDD" id="cd00082">
    <property type="entry name" value="HisKA"/>
    <property type="match status" value="1"/>
</dbReference>
<dbReference type="PROSITE" id="PS50894">
    <property type="entry name" value="HPT"/>
    <property type="match status" value="1"/>
</dbReference>
<dbReference type="CDD" id="cd18774">
    <property type="entry name" value="PDC2_HK_sensor"/>
    <property type="match status" value="1"/>
</dbReference>